<dbReference type="SMART" id="SM00327">
    <property type="entry name" value="VWA"/>
    <property type="match status" value="1"/>
</dbReference>
<dbReference type="Gene3D" id="2.60.40.4100">
    <property type="entry name" value="Zona pellucida, ZP-C domain"/>
    <property type="match status" value="1"/>
</dbReference>
<dbReference type="PROSITE" id="PS51034">
    <property type="entry name" value="ZP_2"/>
    <property type="match status" value="1"/>
</dbReference>
<evidence type="ECO:0000256" key="5">
    <source>
        <dbReference type="ARBA" id="ARBA00022737"/>
    </source>
</evidence>
<dbReference type="InterPro" id="IPR042235">
    <property type="entry name" value="ZP-C_dom"/>
</dbReference>
<dbReference type="PRINTS" id="PR00023">
    <property type="entry name" value="ZPELLUCIDA"/>
</dbReference>
<evidence type="ECO:0000256" key="6">
    <source>
        <dbReference type="ARBA" id="ARBA00022803"/>
    </source>
</evidence>
<dbReference type="Gene3D" id="1.20.5.30">
    <property type="match status" value="1"/>
</dbReference>
<keyword evidence="5" id="KW-0677">Repeat</keyword>
<feature type="repeat" description="TPR" evidence="10">
    <location>
        <begin position="591"/>
        <end position="624"/>
    </location>
</feature>
<dbReference type="SMART" id="SM00241">
    <property type="entry name" value="ZP"/>
    <property type="match status" value="1"/>
</dbReference>
<evidence type="ECO:0000259" key="13">
    <source>
        <dbReference type="PROSITE" id="PS50026"/>
    </source>
</evidence>
<feature type="disulfide bond" evidence="9">
    <location>
        <begin position="422"/>
        <end position="432"/>
    </location>
</feature>
<dbReference type="SMART" id="SM01279">
    <property type="entry name" value="Matrilin_ccoil"/>
    <property type="match status" value="1"/>
</dbReference>
<keyword evidence="3 9" id="KW-0245">EGF-like domain</keyword>
<dbReference type="Gene3D" id="2.60.40.3210">
    <property type="entry name" value="Zona pellucida, ZP-N domain"/>
    <property type="match status" value="1"/>
</dbReference>
<evidence type="ECO:0000259" key="14">
    <source>
        <dbReference type="PROSITE" id="PS50234"/>
    </source>
</evidence>
<dbReference type="Pfam" id="PF07719">
    <property type="entry name" value="TPR_2"/>
    <property type="match status" value="1"/>
</dbReference>
<evidence type="ECO:0000256" key="3">
    <source>
        <dbReference type="ARBA" id="ARBA00022536"/>
    </source>
</evidence>
<evidence type="ECO:0000256" key="10">
    <source>
        <dbReference type="PROSITE-ProRule" id="PRU00339"/>
    </source>
</evidence>
<dbReference type="Gene3D" id="1.25.40.10">
    <property type="entry name" value="Tetratricopeptide repeat domain"/>
    <property type="match status" value="1"/>
</dbReference>
<accession>A0AAD9B4T0</accession>
<dbReference type="InterPro" id="IPR000152">
    <property type="entry name" value="EGF-type_Asp/Asn_hydroxyl_site"/>
</dbReference>
<dbReference type="GO" id="GO:0005576">
    <property type="term" value="C:extracellular region"/>
    <property type="evidence" value="ECO:0007669"/>
    <property type="project" value="UniProtKB-SubCell"/>
</dbReference>
<dbReference type="InterPro" id="IPR019734">
    <property type="entry name" value="TPR_rpt"/>
</dbReference>
<feature type="region of interest" description="Disordered" evidence="11">
    <location>
        <begin position="801"/>
        <end position="822"/>
    </location>
</feature>
<dbReference type="InterPro" id="IPR013105">
    <property type="entry name" value="TPR_2"/>
</dbReference>
<dbReference type="SUPFAM" id="SSF53300">
    <property type="entry name" value="vWA-like"/>
    <property type="match status" value="1"/>
</dbReference>
<feature type="domain" description="EGF-like" evidence="13">
    <location>
        <begin position="418"/>
        <end position="457"/>
    </location>
</feature>
<evidence type="ECO:0000256" key="8">
    <source>
        <dbReference type="ARBA" id="ARBA00023180"/>
    </source>
</evidence>
<evidence type="ECO:0000313" key="17">
    <source>
        <dbReference type="Proteomes" id="UP001228049"/>
    </source>
</evidence>
<dbReference type="InterPro" id="IPR058876">
    <property type="entry name" value="Ig-like_ZP"/>
</dbReference>
<keyword evidence="8" id="KW-0325">Glycoprotein</keyword>
<evidence type="ECO:0000256" key="2">
    <source>
        <dbReference type="ARBA" id="ARBA00022525"/>
    </source>
</evidence>
<dbReference type="Pfam" id="PF00092">
    <property type="entry name" value="VWA"/>
    <property type="match status" value="1"/>
</dbReference>
<dbReference type="FunFam" id="3.40.50.410:FF:000018">
    <property type="entry name" value="Matrilin 1"/>
    <property type="match status" value="1"/>
</dbReference>
<dbReference type="InterPro" id="IPR001507">
    <property type="entry name" value="ZP_dom"/>
</dbReference>
<proteinExistence type="predicted"/>
<dbReference type="PANTHER" id="PTHR47130:SF3">
    <property type="entry name" value="ZONA PELLUCIDA PROTEIN"/>
    <property type="match status" value="1"/>
</dbReference>
<feature type="chain" id="PRO_5042055796" evidence="12">
    <location>
        <begin position="23"/>
        <end position="1543"/>
    </location>
</feature>
<name>A0AAD9B4T0_DISEL</name>
<protein>
    <submittedName>
        <fullName evidence="16">Matrilin-3</fullName>
    </submittedName>
</protein>
<gene>
    <name evidence="16" type="ORF">KUDE01_015347</name>
</gene>
<dbReference type="SMART" id="SM00028">
    <property type="entry name" value="TPR"/>
    <property type="match status" value="2"/>
</dbReference>
<organism evidence="16 17">
    <name type="scientific">Dissostichus eleginoides</name>
    <name type="common">Patagonian toothfish</name>
    <name type="synonym">Dissostichus amissus</name>
    <dbReference type="NCBI Taxonomy" id="100907"/>
    <lineage>
        <taxon>Eukaryota</taxon>
        <taxon>Metazoa</taxon>
        <taxon>Chordata</taxon>
        <taxon>Craniata</taxon>
        <taxon>Vertebrata</taxon>
        <taxon>Euteleostomi</taxon>
        <taxon>Actinopterygii</taxon>
        <taxon>Neopterygii</taxon>
        <taxon>Teleostei</taxon>
        <taxon>Neoteleostei</taxon>
        <taxon>Acanthomorphata</taxon>
        <taxon>Eupercaria</taxon>
        <taxon>Perciformes</taxon>
        <taxon>Notothenioidei</taxon>
        <taxon>Nototheniidae</taxon>
        <taxon>Dissostichus</taxon>
    </lineage>
</organism>
<evidence type="ECO:0000256" key="7">
    <source>
        <dbReference type="ARBA" id="ARBA00023157"/>
    </source>
</evidence>
<dbReference type="Pfam" id="PF00100">
    <property type="entry name" value="Zona_pellucida"/>
    <property type="match status" value="1"/>
</dbReference>
<evidence type="ECO:0000259" key="15">
    <source>
        <dbReference type="PROSITE" id="PS51034"/>
    </source>
</evidence>
<evidence type="ECO:0000256" key="11">
    <source>
        <dbReference type="SAM" id="MobiDB-lite"/>
    </source>
</evidence>
<feature type="compositionally biased region" description="Basic and acidic residues" evidence="11">
    <location>
        <begin position="801"/>
        <end position="816"/>
    </location>
</feature>
<keyword evidence="4 12" id="KW-0732">Signal</keyword>
<evidence type="ECO:0000256" key="1">
    <source>
        <dbReference type="ARBA" id="ARBA00004613"/>
    </source>
</evidence>
<feature type="domain" description="VWFA" evidence="14">
    <location>
        <begin position="237"/>
        <end position="412"/>
    </location>
</feature>
<dbReference type="SMART" id="SM00181">
    <property type="entry name" value="EGF"/>
    <property type="match status" value="1"/>
</dbReference>
<comment type="subcellular location">
    <subcellularLocation>
        <location evidence="1">Secreted</location>
    </subcellularLocation>
</comment>
<keyword evidence="7 9" id="KW-1015">Disulfide bond</keyword>
<dbReference type="FunFam" id="2.10.25.10:FF:000871">
    <property type="entry name" value="Matrilin 3"/>
    <property type="match status" value="1"/>
</dbReference>
<dbReference type="PANTHER" id="PTHR47130">
    <property type="entry name" value="SI:DKEY-19B23.11-RELATED"/>
    <property type="match status" value="1"/>
</dbReference>
<reference evidence="16" key="1">
    <citation type="submission" date="2023-04" db="EMBL/GenBank/DDBJ databases">
        <title>Chromosome-level genome of Chaenocephalus aceratus.</title>
        <authorList>
            <person name="Park H."/>
        </authorList>
    </citation>
    <scope>NUCLEOTIDE SEQUENCE</scope>
    <source>
        <strain evidence="16">DE</strain>
        <tissue evidence="16">Muscle</tissue>
    </source>
</reference>
<evidence type="ECO:0000256" key="9">
    <source>
        <dbReference type="PROSITE-ProRule" id="PRU00076"/>
    </source>
</evidence>
<dbReference type="PROSITE" id="PS01186">
    <property type="entry name" value="EGF_2"/>
    <property type="match status" value="1"/>
</dbReference>
<dbReference type="InterPro" id="IPR002035">
    <property type="entry name" value="VWF_A"/>
</dbReference>
<feature type="region of interest" description="Disordered" evidence="11">
    <location>
        <begin position="1511"/>
        <end position="1535"/>
    </location>
</feature>
<dbReference type="EMBL" id="JASDAP010000109">
    <property type="protein sequence ID" value="KAK1875564.1"/>
    <property type="molecule type" value="Genomic_DNA"/>
</dbReference>
<dbReference type="InterPro" id="IPR001881">
    <property type="entry name" value="EGF-like_Ca-bd_dom"/>
</dbReference>
<dbReference type="PRINTS" id="PR00453">
    <property type="entry name" value="VWFADOMAIN"/>
</dbReference>
<dbReference type="InterPro" id="IPR048290">
    <property type="entry name" value="ZP_chr"/>
</dbReference>
<feature type="signal peptide" evidence="12">
    <location>
        <begin position="1"/>
        <end position="22"/>
    </location>
</feature>
<dbReference type="Gene3D" id="2.10.25.10">
    <property type="entry name" value="Laminin"/>
    <property type="match status" value="1"/>
</dbReference>
<dbReference type="InterPro" id="IPR036337">
    <property type="entry name" value="Matrilin_CC_sf"/>
</dbReference>
<dbReference type="Pfam" id="PF10393">
    <property type="entry name" value="Matrilin_ccoil"/>
    <property type="match status" value="1"/>
</dbReference>
<dbReference type="Gene3D" id="3.40.50.410">
    <property type="entry name" value="von Willebrand factor, type A domain"/>
    <property type="match status" value="1"/>
</dbReference>
<dbReference type="Pfam" id="PF23344">
    <property type="entry name" value="ZP-N"/>
    <property type="match status" value="1"/>
</dbReference>
<dbReference type="InterPro" id="IPR055355">
    <property type="entry name" value="ZP-C"/>
</dbReference>
<dbReference type="PROSITE" id="PS50005">
    <property type="entry name" value="TPR"/>
    <property type="match status" value="1"/>
</dbReference>
<dbReference type="InterPro" id="IPR000742">
    <property type="entry name" value="EGF"/>
</dbReference>
<dbReference type="GO" id="GO:0005509">
    <property type="term" value="F:calcium ion binding"/>
    <property type="evidence" value="ECO:0007669"/>
    <property type="project" value="InterPro"/>
</dbReference>
<keyword evidence="2" id="KW-0964">Secreted</keyword>
<sequence>MMKTLLWSLLCCAALLLPDARATHPLSAGDPRLISAQSYAQTRLNGRPPIRSLNPESHRSAYTYRGGYHYHYQPPRIPPPVVYRPFPMSPPLTYHRPSHPMPPYHHRFTGPVAPHMHYIYKGLSPPVVHHPHHRLKGQFPHTLKGPCLIKTDPTVPPAPVVPLPPTQPPPPPEPTIQPTLPATTVTTMLPVVVVVTTVPPVETPAPVTLPVSTQSGFITTVSPETETDSQCMSRPLDLVFIIDSSRSVRPGEFEKVKIFLADMVDTLDVGAEATRVAVVNYASTVKIEFVLKNYFNKPDMKKAITRIEPLAAGTMTGLAIKTAMNEAFTEESGARPRFRKITKVAIIVTDGRPQDQVEEVSAAARASGIEIYAVGVDRADMRSLQQMASIPLEDHVFYVETYGVIEKLTSKFRETLCGLDPCSIGNDCEHICVNSNASYYCQCRIGYILNTDKKTCSMKQVRAVVVEDPCKCEARLMFAKQTQAALQQLTTKHILSKQLASLLPGHGHELPVIQPPITMVSTRAGGQGGEPTGVSVEEDEWDSQASEKWECEASHLATAYNNRGQIKYFRVDFGEAVEDFSLAIQSDSSYETPFYNRGLIHYRLGFFDDAKSDFQQVLKMNPDFEDAKFGVLLLTNCNMLRLGNILLWMAAVIILGQARPNVKLNSQSSSGLRSDCAANVMRLSLDKALAVGNQLEVEAINGTKHILLTPSMAAQCGYSMESDPWGNTRIYTSLMGCFVDNKDDATFNVGLRLQMYGENPSDVVSHDVSQTCSYTRWASREILCDRNYMEVSHHMANLDAEAKGQTRDSKDDKHNANPEASGASQGIWKMTFYTPEPVAMVLQEAEQAGYAAKTTSSRLVMRSPYNTAETYSEDVAGVPMEVFRVSAYYMAPQGLNVVNLAAACPKGGVLFTEDMISWHVPRRVTPLLDGRITVSEMHMGINGQRLDRGQMAARGYRLSTTDFHIVVEIPVGSPDGYYKSHAPDDQYHITYFVEPMLEVLWRADDTQDDTRYKVLFPIMTPLMPQPPQVQDDTVPETRVFSVLLGTFLHDVELRNITFSTGVLTVEESNAKGFTVQEHSLANGSKSFSLQVPFDADVVSKHNPERMVTSYFLPLIFGLIILPEETPFALPVDLQASLQDVGECYPSFAGTCDQNQFYISVKFGSHGSNFKAIVGPRELTAEMAEDYNIYENGTHLSLILPYTAKDAVFELLTSESVKSRIDLFLLDRANDWVLADLYLACYFPLKATECHPNGTMTAVAVKVESTRNLEPSQLTLKDQSCTPQFSDDRFAYFSFSVDTCGTTRTFFDNYMMYENEIRLSYNTPKEQPTHHQLILITGKPFPASMWSMRLRLLPSALNQEPMSPLQRWAPDPSYELFYQAEDYPVVKYLRQPLYFEVELMHSTDPNLVLIAENCWATLHEDRTSLPSWDIIVDSCENRDDSYATIFHPVVSDSRVLVPSHIKRFSVKMFTFTKDEEVLKDQIYVHCDAVICDTSSQADGSCRGQCVHPPGQSYSRPAGVKRERRSTDSTRQRQISSGAIILSNL</sequence>
<dbReference type="Pfam" id="PF26562">
    <property type="entry name" value="Ig-like"/>
    <property type="match status" value="1"/>
</dbReference>
<dbReference type="InterPro" id="IPR055356">
    <property type="entry name" value="ZP-N"/>
</dbReference>
<evidence type="ECO:0000256" key="12">
    <source>
        <dbReference type="SAM" id="SignalP"/>
    </source>
</evidence>
<keyword evidence="17" id="KW-1185">Reference proteome</keyword>
<dbReference type="SMART" id="SM00179">
    <property type="entry name" value="EGF_CA"/>
    <property type="match status" value="1"/>
</dbReference>
<evidence type="ECO:0000313" key="16">
    <source>
        <dbReference type="EMBL" id="KAK1875564.1"/>
    </source>
</evidence>
<dbReference type="PROSITE" id="PS00010">
    <property type="entry name" value="ASX_HYDROXYL"/>
    <property type="match status" value="1"/>
</dbReference>
<dbReference type="InterPro" id="IPR011990">
    <property type="entry name" value="TPR-like_helical_dom_sf"/>
</dbReference>
<dbReference type="GO" id="GO:0031012">
    <property type="term" value="C:extracellular matrix"/>
    <property type="evidence" value="ECO:0007669"/>
    <property type="project" value="UniProtKB-ARBA"/>
</dbReference>
<dbReference type="Proteomes" id="UP001228049">
    <property type="component" value="Unassembled WGS sequence"/>
</dbReference>
<dbReference type="InterPro" id="IPR019466">
    <property type="entry name" value="Matrilin_CC_trimer"/>
</dbReference>
<comment type="caution">
    <text evidence="16">The sequence shown here is derived from an EMBL/GenBank/DDBJ whole genome shotgun (WGS) entry which is preliminary data.</text>
</comment>
<dbReference type="PROSITE" id="PS50026">
    <property type="entry name" value="EGF_3"/>
    <property type="match status" value="1"/>
</dbReference>
<dbReference type="SUPFAM" id="SSF57196">
    <property type="entry name" value="EGF/Laminin"/>
    <property type="match status" value="1"/>
</dbReference>
<dbReference type="InterPro" id="IPR036465">
    <property type="entry name" value="vWFA_dom_sf"/>
</dbReference>
<comment type="caution">
    <text evidence="9">Lacks conserved residue(s) required for the propagation of feature annotation.</text>
</comment>
<keyword evidence="6 10" id="KW-0802">TPR repeat</keyword>
<feature type="domain" description="ZP" evidence="15">
    <location>
        <begin position="1248"/>
        <end position="1507"/>
    </location>
</feature>
<evidence type="ECO:0000256" key="4">
    <source>
        <dbReference type="ARBA" id="ARBA00022729"/>
    </source>
</evidence>
<dbReference type="PROSITE" id="PS50234">
    <property type="entry name" value="VWFA"/>
    <property type="match status" value="1"/>
</dbReference>
<dbReference type="SUPFAM" id="SSF48452">
    <property type="entry name" value="TPR-like"/>
    <property type="match status" value="1"/>
</dbReference>